<accession>A0ABQ9IA86</accession>
<feature type="compositionally biased region" description="Basic residues" evidence="1">
    <location>
        <begin position="332"/>
        <end position="342"/>
    </location>
</feature>
<comment type="caution">
    <text evidence="2">The sequence shown here is derived from an EMBL/GenBank/DDBJ whole genome shotgun (WGS) entry which is preliminary data.</text>
</comment>
<proteinExistence type="predicted"/>
<protein>
    <submittedName>
        <fullName evidence="2">Uncharacterized protein</fullName>
    </submittedName>
</protein>
<name>A0ABQ9IA86_9NEOP</name>
<evidence type="ECO:0000313" key="2">
    <source>
        <dbReference type="EMBL" id="KAJ8893551.1"/>
    </source>
</evidence>
<feature type="compositionally biased region" description="Basic and acidic residues" evidence="1">
    <location>
        <begin position="438"/>
        <end position="451"/>
    </location>
</feature>
<evidence type="ECO:0000256" key="1">
    <source>
        <dbReference type="SAM" id="MobiDB-lite"/>
    </source>
</evidence>
<dbReference type="EMBL" id="JARBHB010000002">
    <property type="protein sequence ID" value="KAJ8893551.1"/>
    <property type="molecule type" value="Genomic_DNA"/>
</dbReference>
<sequence>MTFRRMGPTKLDLTKWEVWPPPYPPPTSLCLKPLAGCCCRSQHAPILCHEEHLIIFAPRISTLCNGNWHAARQCRAPSLHKEAILVILQPSLCIHGYLLLIFTARVRQAAVRSPDDGGISRPIERLTAGRYSLNLNPVPTTDILGMRQARVNDLKIVRYCSGWNKTPVSNLPSVSLFACGNRAGRCRWSAGFLGDLPFPRPFTPGCSILTSITSVNSPDFAVKSRPNLFTHSRVEKGVAARTHLEPQHVRRQRVYRGSWGVWGREGQLAGLARRLRARELACRGWDEEEGGMFWEAAAGRVPTPSHEEGARLDPLPNPLRTPFSSPRFGSSSRRRPAARHHPPPPSLPILHQSSHATEPLQVPTLLSSLLFFTAFYTHTLHFHNPSLSLSLFISFSAPRRAGRLQPAMVCCRSPSPTKPKRTHCASQQQKPGLRRTCKHDGKKMPRNEKQSPRQQRRFQRGRDTASSLPDNKKVQAPVSYHGSTCAEGFSPSLDNALWSGATSLARRPPTAVGGAQPRRHAHQDGDAFTYTQYQEYEDMSSLPSVRCIDLRASGDTSHFEPLAVQQRLMAAPLRRKLHREEGLGKESAMVYVCDPSQHSPGVIWENYGKPKSGWPDRESNHAKPCECTASEEIKWLEKKVPLEIPRPVETATKFSPLENPGRPLRKSNTDYIGIRRTVNSREYASQ</sequence>
<feature type="region of interest" description="Disordered" evidence="1">
    <location>
        <begin position="411"/>
        <end position="475"/>
    </location>
</feature>
<organism evidence="2 3">
    <name type="scientific">Dryococelus australis</name>
    <dbReference type="NCBI Taxonomy" id="614101"/>
    <lineage>
        <taxon>Eukaryota</taxon>
        <taxon>Metazoa</taxon>
        <taxon>Ecdysozoa</taxon>
        <taxon>Arthropoda</taxon>
        <taxon>Hexapoda</taxon>
        <taxon>Insecta</taxon>
        <taxon>Pterygota</taxon>
        <taxon>Neoptera</taxon>
        <taxon>Polyneoptera</taxon>
        <taxon>Phasmatodea</taxon>
        <taxon>Verophasmatodea</taxon>
        <taxon>Anareolatae</taxon>
        <taxon>Phasmatidae</taxon>
        <taxon>Eurycanthinae</taxon>
        <taxon>Dryococelus</taxon>
    </lineage>
</organism>
<dbReference type="Proteomes" id="UP001159363">
    <property type="component" value="Chromosome 2"/>
</dbReference>
<feature type="compositionally biased region" description="Low complexity" evidence="1">
    <location>
        <begin position="322"/>
        <end position="331"/>
    </location>
</feature>
<gene>
    <name evidence="2" type="ORF">PR048_006149</name>
</gene>
<evidence type="ECO:0000313" key="3">
    <source>
        <dbReference type="Proteomes" id="UP001159363"/>
    </source>
</evidence>
<reference evidence="2 3" key="1">
    <citation type="submission" date="2023-02" db="EMBL/GenBank/DDBJ databases">
        <title>LHISI_Scaffold_Assembly.</title>
        <authorList>
            <person name="Stuart O.P."/>
            <person name="Cleave R."/>
            <person name="Magrath M.J.L."/>
            <person name="Mikheyev A.S."/>
        </authorList>
    </citation>
    <scope>NUCLEOTIDE SEQUENCE [LARGE SCALE GENOMIC DNA]</scope>
    <source>
        <strain evidence="2">Daus_M_001</strain>
        <tissue evidence="2">Leg muscle</tissue>
    </source>
</reference>
<feature type="region of interest" description="Disordered" evidence="1">
    <location>
        <begin position="301"/>
        <end position="351"/>
    </location>
</feature>
<keyword evidence="3" id="KW-1185">Reference proteome</keyword>